<dbReference type="Pfam" id="PF00892">
    <property type="entry name" value="EamA"/>
    <property type="match status" value="2"/>
</dbReference>
<dbReference type="Proteomes" id="UP000242592">
    <property type="component" value="Unassembled WGS sequence"/>
</dbReference>
<feature type="transmembrane region" description="Helical" evidence="6">
    <location>
        <begin position="200"/>
        <end position="223"/>
    </location>
</feature>
<dbReference type="SUPFAM" id="SSF103481">
    <property type="entry name" value="Multidrug resistance efflux transporter EmrE"/>
    <property type="match status" value="2"/>
</dbReference>
<dbReference type="RefSeq" id="WP_073073656.1">
    <property type="nucleotide sequence ID" value="NZ_FQXN01000005.1"/>
</dbReference>
<feature type="transmembrane region" description="Helical" evidence="6">
    <location>
        <begin position="138"/>
        <end position="156"/>
    </location>
</feature>
<protein>
    <submittedName>
        <fullName evidence="8">Permease of the drug/metabolite transporter (DMT) superfamily</fullName>
    </submittedName>
</protein>
<keyword evidence="5 6" id="KW-0472">Membrane</keyword>
<evidence type="ECO:0000256" key="2">
    <source>
        <dbReference type="ARBA" id="ARBA00022475"/>
    </source>
</evidence>
<dbReference type="PANTHER" id="PTHR42920:SF11">
    <property type="entry name" value="INNER MEMBRANE PROTEIN YTFF"/>
    <property type="match status" value="1"/>
</dbReference>
<gene>
    <name evidence="8" type="ORF">SAMN02745199_1463</name>
</gene>
<dbReference type="OrthoDB" id="9805239at2"/>
<feature type="transmembrane region" description="Helical" evidence="6">
    <location>
        <begin position="168"/>
        <end position="194"/>
    </location>
</feature>
<dbReference type="AlphaFoldDB" id="A0A1M5TR45"/>
<evidence type="ECO:0000313" key="8">
    <source>
        <dbReference type="EMBL" id="SHH53130.1"/>
    </source>
</evidence>
<dbReference type="GO" id="GO:0005886">
    <property type="term" value="C:plasma membrane"/>
    <property type="evidence" value="ECO:0007669"/>
    <property type="project" value="UniProtKB-SubCell"/>
</dbReference>
<feature type="transmembrane region" description="Helical" evidence="6">
    <location>
        <begin position="29"/>
        <end position="47"/>
    </location>
</feature>
<feature type="transmembrane region" description="Helical" evidence="6">
    <location>
        <begin position="260"/>
        <end position="276"/>
    </location>
</feature>
<dbReference type="InterPro" id="IPR000620">
    <property type="entry name" value="EamA_dom"/>
</dbReference>
<feature type="domain" description="EamA" evidence="7">
    <location>
        <begin position="6"/>
        <end position="129"/>
    </location>
</feature>
<feature type="transmembrane region" description="Helical" evidence="6">
    <location>
        <begin position="235"/>
        <end position="254"/>
    </location>
</feature>
<dbReference type="PANTHER" id="PTHR42920">
    <property type="entry name" value="OS03G0707200 PROTEIN-RELATED"/>
    <property type="match status" value="1"/>
</dbReference>
<feature type="transmembrane region" description="Helical" evidence="6">
    <location>
        <begin position="54"/>
        <end position="74"/>
    </location>
</feature>
<evidence type="ECO:0000256" key="5">
    <source>
        <dbReference type="ARBA" id="ARBA00023136"/>
    </source>
</evidence>
<dbReference type="InterPro" id="IPR037185">
    <property type="entry name" value="EmrE-like"/>
</dbReference>
<evidence type="ECO:0000259" key="7">
    <source>
        <dbReference type="Pfam" id="PF00892"/>
    </source>
</evidence>
<evidence type="ECO:0000256" key="4">
    <source>
        <dbReference type="ARBA" id="ARBA00022989"/>
    </source>
</evidence>
<evidence type="ECO:0000256" key="1">
    <source>
        <dbReference type="ARBA" id="ARBA00004651"/>
    </source>
</evidence>
<name>A0A1M5TR45_9BACT</name>
<keyword evidence="3 6" id="KW-0812">Transmembrane</keyword>
<keyword evidence="9" id="KW-1185">Reference proteome</keyword>
<evidence type="ECO:0000313" key="9">
    <source>
        <dbReference type="Proteomes" id="UP000242592"/>
    </source>
</evidence>
<accession>A0A1M5TR45</accession>
<reference evidence="9" key="1">
    <citation type="submission" date="2016-11" db="EMBL/GenBank/DDBJ databases">
        <authorList>
            <person name="Varghese N."/>
            <person name="Submissions S."/>
        </authorList>
    </citation>
    <scope>NUCLEOTIDE SEQUENCE [LARGE SCALE GENOMIC DNA]</scope>
    <source>
        <strain evidence="9">DSM 15807</strain>
    </source>
</reference>
<keyword evidence="4 6" id="KW-1133">Transmembrane helix</keyword>
<organism evidence="8 9">
    <name type="scientific">Thermosipho atlanticus DSM 15807</name>
    <dbReference type="NCBI Taxonomy" id="1123380"/>
    <lineage>
        <taxon>Bacteria</taxon>
        <taxon>Thermotogati</taxon>
        <taxon>Thermotogota</taxon>
        <taxon>Thermotogae</taxon>
        <taxon>Thermotogales</taxon>
        <taxon>Fervidobacteriaceae</taxon>
        <taxon>Thermosipho</taxon>
    </lineage>
</organism>
<sequence>MKYIPLAIVTVLWGLSFIATKFVVGEISPLTAALFRFSIALLTLWFLPKQRKISLFNIHKILAGFWGITIYFAAENFALKLTSPTNAAMIVSTAPIWYVLFTQLVHKRRTRFIQYIASLIALIGVALVILNGRLFLKVNSLGDLIAFLAAFSWVFYTHHITKLDDHSSLTAIFEITFWGVLTLIPFSAFEYFYFKPILKFNFNSIFGLIYLGIFCSAIGYFLWNKSIQILGDRTTTNAVYIIPVITAVSESLIFKRIPTLLLISGIILVVIGLYVFEKYEERGEIHG</sequence>
<feature type="domain" description="EamA" evidence="7">
    <location>
        <begin position="141"/>
        <end position="275"/>
    </location>
</feature>
<feature type="transmembrane region" description="Helical" evidence="6">
    <location>
        <begin position="112"/>
        <end position="132"/>
    </location>
</feature>
<keyword evidence="2" id="KW-1003">Cell membrane</keyword>
<evidence type="ECO:0000256" key="3">
    <source>
        <dbReference type="ARBA" id="ARBA00022692"/>
    </source>
</evidence>
<comment type="subcellular location">
    <subcellularLocation>
        <location evidence="1">Cell membrane</location>
        <topology evidence="1">Multi-pass membrane protein</topology>
    </subcellularLocation>
</comment>
<dbReference type="STRING" id="1123380.SAMN02745199_1463"/>
<feature type="transmembrane region" description="Helical" evidence="6">
    <location>
        <begin position="86"/>
        <end position="105"/>
    </location>
</feature>
<dbReference type="InterPro" id="IPR051258">
    <property type="entry name" value="Diverse_Substrate_Transporter"/>
</dbReference>
<proteinExistence type="predicted"/>
<dbReference type="EMBL" id="FQXN01000005">
    <property type="protein sequence ID" value="SHH53130.1"/>
    <property type="molecule type" value="Genomic_DNA"/>
</dbReference>
<evidence type="ECO:0000256" key="6">
    <source>
        <dbReference type="SAM" id="Phobius"/>
    </source>
</evidence>